<proteinExistence type="predicted"/>
<sequence>MPQQETAAEIGATPGPGAEAIRRALRGPPGRAALRLPCPPAGGPRRVAIALLEEAGRSRGGAVLESAGGDLLLTEAEAAEADRIAAILAGLLGARPDRYDLPAEAAALLALPAAAPAAAPLHPPTAAGIEAAADAPPLGSLLRRDGVLHLAPGAPRRLALLRLAPDRAALAAALGAAASDADLLRHAEARLAARTLRAVAEPATRDALLGGPPAVPLLLDLPAALLPEPAPAAAEDAPPAPVLYAALTLAEALAEGLSARAAALRGAGWGLAVRGLDAAALGLLAPAALPADLLLLRWSPALAERAAMAALRRLDPARLVLTRCDGEAALEWGLSLGLSRFAGPWIAALMAATRMAACDHAAGCRRAECIARAAAAAPAGRAGCLSPALLAGFSPVEAP</sequence>
<protein>
    <submittedName>
        <fullName evidence="1">Uncharacterized protein</fullName>
    </submittedName>
</protein>
<evidence type="ECO:0000313" key="2">
    <source>
        <dbReference type="Proteomes" id="UP000562254"/>
    </source>
</evidence>
<accession>A0A840XP60</accession>
<keyword evidence="2" id="KW-1185">Reference proteome</keyword>
<reference evidence="1 2" key="1">
    <citation type="submission" date="2020-08" db="EMBL/GenBank/DDBJ databases">
        <title>Genomic Encyclopedia of Type Strains, Phase IV (KMG-IV): sequencing the most valuable type-strain genomes for metagenomic binning, comparative biology and taxonomic classification.</title>
        <authorList>
            <person name="Goeker M."/>
        </authorList>
    </citation>
    <scope>NUCLEOTIDE SEQUENCE [LARGE SCALE GENOMIC DNA]</scope>
    <source>
        <strain evidence="1 2">DSM 25895</strain>
    </source>
</reference>
<dbReference type="EMBL" id="JACIJE010000001">
    <property type="protein sequence ID" value="MBB5688509.1"/>
    <property type="molecule type" value="Genomic_DNA"/>
</dbReference>
<name>A0A840XP60_9PROT</name>
<comment type="caution">
    <text evidence="1">The sequence shown here is derived from an EMBL/GenBank/DDBJ whole genome shotgun (WGS) entry which is preliminary data.</text>
</comment>
<dbReference type="RefSeq" id="WP_184481162.1">
    <property type="nucleotide sequence ID" value="NZ_JACIJE010000001.1"/>
</dbReference>
<dbReference type="Proteomes" id="UP000562254">
    <property type="component" value="Unassembled WGS sequence"/>
</dbReference>
<gene>
    <name evidence="1" type="ORF">FHS88_000619</name>
</gene>
<organism evidence="1 2">
    <name type="scientific">Neoroseomonas alkaliterrae</name>
    <dbReference type="NCBI Taxonomy" id="1452450"/>
    <lineage>
        <taxon>Bacteria</taxon>
        <taxon>Pseudomonadati</taxon>
        <taxon>Pseudomonadota</taxon>
        <taxon>Alphaproteobacteria</taxon>
        <taxon>Acetobacterales</taxon>
        <taxon>Acetobacteraceae</taxon>
        <taxon>Neoroseomonas</taxon>
    </lineage>
</organism>
<evidence type="ECO:0000313" key="1">
    <source>
        <dbReference type="EMBL" id="MBB5688509.1"/>
    </source>
</evidence>
<dbReference type="AlphaFoldDB" id="A0A840XP60"/>